<name>A0A2L1UHD9_9BACL</name>
<sequence length="58" mass="6488">MSKSNKELAVLLYTQSLRGQFTMLSSPNFKGKVEVPSLEQMAQDIAKLTKLLSTIEDQ</sequence>
<evidence type="ECO:0000313" key="2">
    <source>
        <dbReference type="Proteomes" id="UP000239833"/>
    </source>
</evidence>
<dbReference type="RefSeq" id="WP_155121051.1">
    <property type="nucleotide sequence ID" value="NZ_CP019655.1"/>
</dbReference>
<organism evidence="1 2">
    <name type="scientific">Paenibacillus larvae subsp. larvae</name>
    <dbReference type="NCBI Taxonomy" id="147375"/>
    <lineage>
        <taxon>Bacteria</taxon>
        <taxon>Bacillati</taxon>
        <taxon>Bacillota</taxon>
        <taxon>Bacilli</taxon>
        <taxon>Bacillales</taxon>
        <taxon>Paenibacillaceae</taxon>
        <taxon>Paenibacillus</taxon>
    </lineage>
</organism>
<proteinExistence type="predicted"/>
<dbReference type="EMBL" id="CP019655">
    <property type="protein sequence ID" value="AVF27765.1"/>
    <property type="molecule type" value="Genomic_DNA"/>
</dbReference>
<protein>
    <submittedName>
        <fullName evidence="1">Uncharacterized protein</fullName>
    </submittedName>
</protein>
<reference evidence="2" key="1">
    <citation type="submission" date="2017-02" db="EMBL/GenBank/DDBJ databases">
        <title>Delineation of Paenibacillus larvae strains originating from foulbrood outbreaks.</title>
        <authorList>
            <person name="Beims H."/>
            <person name="Bunk B."/>
            <person name="Sproeer C."/>
            <person name="Mohr K.I."/>
            <person name="Pradella S."/>
            <person name="Guenther G."/>
            <person name="Rohde M."/>
            <person name="von der Ohe W."/>
            <person name="Steinert M."/>
        </authorList>
    </citation>
    <scope>NUCLEOTIDE SEQUENCE [LARGE SCALE GENOMIC DNA]</scope>
    <source>
        <strain evidence="2">Eric_III</strain>
    </source>
</reference>
<dbReference type="GeneID" id="64221285"/>
<dbReference type="AlphaFoldDB" id="A0A2L1UHD9"/>
<evidence type="ECO:0000313" key="1">
    <source>
        <dbReference type="EMBL" id="AVF27765.1"/>
    </source>
</evidence>
<accession>A0A2L1UHD9</accession>
<gene>
    <name evidence="1" type="ORF">ERICIII_03656</name>
</gene>
<dbReference type="Proteomes" id="UP000239833">
    <property type="component" value="Chromosome"/>
</dbReference>